<evidence type="ECO:0000313" key="3">
    <source>
        <dbReference type="Proteomes" id="UP001207337"/>
    </source>
</evidence>
<dbReference type="PANTHER" id="PTHR11091:SF3">
    <property type="entry name" value="2,3-DIKETO-L-GULONATE REDUCTASE"/>
    <property type="match status" value="1"/>
</dbReference>
<dbReference type="Gene3D" id="3.30.1370.60">
    <property type="entry name" value="Hypothetical oxidoreductase yiak, domain 2"/>
    <property type="match status" value="1"/>
</dbReference>
<comment type="caution">
    <text evidence="2">The sequence shown here is derived from an EMBL/GenBank/DDBJ whole genome shotgun (WGS) entry which is preliminary data.</text>
</comment>
<dbReference type="GO" id="GO:0047559">
    <property type="term" value="F:3-dehydro-L-gulonate 2-dehydrogenase activity"/>
    <property type="evidence" value="ECO:0007669"/>
    <property type="project" value="UniProtKB-EC"/>
</dbReference>
<dbReference type="InterPro" id="IPR003767">
    <property type="entry name" value="Malate/L-lactate_DH-like"/>
</dbReference>
<dbReference type="InterPro" id="IPR036111">
    <property type="entry name" value="Mal/L-sulfo/L-lacto_DH-like_sf"/>
</dbReference>
<dbReference type="EMBL" id="JAJNDC010000001">
    <property type="protein sequence ID" value="MCW9711992.1"/>
    <property type="molecule type" value="Genomic_DNA"/>
</dbReference>
<dbReference type="Gene3D" id="1.10.1530.10">
    <property type="match status" value="1"/>
</dbReference>
<dbReference type="EC" id="1.1.1.130" evidence="2"/>
<dbReference type="Pfam" id="PF02615">
    <property type="entry name" value="Ldh_2"/>
    <property type="match status" value="1"/>
</dbReference>
<dbReference type="RefSeq" id="WP_265787617.1">
    <property type="nucleotide sequence ID" value="NZ_BAABRS010000001.1"/>
</dbReference>
<proteinExistence type="predicted"/>
<dbReference type="SUPFAM" id="SSF89733">
    <property type="entry name" value="L-sulfolactate dehydrogenase-like"/>
    <property type="match status" value="1"/>
</dbReference>
<accession>A0ABT3PVX2</accession>
<organism evidence="2 3">
    <name type="scientific">Fodinibius salicampi</name>
    <dbReference type="NCBI Taxonomy" id="1920655"/>
    <lineage>
        <taxon>Bacteria</taxon>
        <taxon>Pseudomonadati</taxon>
        <taxon>Balneolota</taxon>
        <taxon>Balneolia</taxon>
        <taxon>Balneolales</taxon>
        <taxon>Balneolaceae</taxon>
        <taxon>Fodinibius</taxon>
    </lineage>
</organism>
<dbReference type="InterPro" id="IPR043144">
    <property type="entry name" value="Mal/L-sulf/L-lact_DH-like_ah"/>
</dbReference>
<sequence length="335" mass="37419">MLRFPLKEIKDVLVQILKEYDFPDSKAQLIAKVHTESSRDGVYSHGLNRFPLFIEYVEKGLIDIAVDPEKIASFGTLERWDGQLGAGVSNAHRCMERAVELAEKHTIGCVALRNTNHWMRGGTYGWQAADKGKIGLCFTNTKPNMPPWGGKESRIGNNPFVIAIPRKEGHVVLDMSMSQFSFGKINTYKLNNEKLPFYGGWDDEGNLSKDPEKILSKERGLPIGYWKGSALSIVLDMLAALLSDGKSTCKIGEDGYEVGISQIFICIDPQKFSDGNLKDKLLNEIIDSVHDVPPINEGDRTYYPGEKTLATRKDHIENGIPVSEEVWETITNLTS</sequence>
<gene>
    <name evidence="2" type="primary">yiaK</name>
    <name evidence="2" type="ORF">LQ318_03660</name>
</gene>
<dbReference type="PANTHER" id="PTHR11091">
    <property type="entry name" value="OXIDOREDUCTASE-RELATED"/>
    <property type="match status" value="1"/>
</dbReference>
<protein>
    <submittedName>
        <fullName evidence="2">3-dehydro-L-gulonate 2-dehydrogenase</fullName>
        <ecNumber evidence="2">1.1.1.130</ecNumber>
    </submittedName>
</protein>
<dbReference type="NCBIfam" id="NF009750">
    <property type="entry name" value="PRK13260.1"/>
    <property type="match status" value="1"/>
</dbReference>
<keyword evidence="1 2" id="KW-0560">Oxidoreductase</keyword>
<reference evidence="2 3" key="1">
    <citation type="submission" date="2021-11" db="EMBL/GenBank/DDBJ databases">
        <title>Aliifidinibius sp. nov., a new bacterium isolated from saline soil.</title>
        <authorList>
            <person name="Galisteo C."/>
            <person name="De La Haba R."/>
            <person name="Sanchez-Porro C."/>
            <person name="Ventosa A."/>
        </authorList>
    </citation>
    <scope>NUCLEOTIDE SEQUENCE [LARGE SCALE GENOMIC DNA]</scope>
    <source>
        <strain evidence="2 3">KACC 190600</strain>
    </source>
</reference>
<dbReference type="InterPro" id="IPR043143">
    <property type="entry name" value="Mal/L-sulf/L-lact_DH-like_NADP"/>
</dbReference>
<evidence type="ECO:0000256" key="1">
    <source>
        <dbReference type="ARBA" id="ARBA00023002"/>
    </source>
</evidence>
<dbReference type="Proteomes" id="UP001207337">
    <property type="component" value="Unassembled WGS sequence"/>
</dbReference>
<evidence type="ECO:0000313" key="2">
    <source>
        <dbReference type="EMBL" id="MCW9711992.1"/>
    </source>
</evidence>
<name>A0ABT3PVX2_9BACT</name>
<keyword evidence="3" id="KW-1185">Reference proteome</keyword>